<keyword evidence="3" id="KW-1185">Reference proteome</keyword>
<dbReference type="STRING" id="1742972.COMA1_50034"/>
<dbReference type="EMBL" id="CZQA01000011">
    <property type="protein sequence ID" value="CUS38302.1"/>
    <property type="molecule type" value="Genomic_DNA"/>
</dbReference>
<evidence type="ECO:0000313" key="2">
    <source>
        <dbReference type="EMBL" id="CUS38302.1"/>
    </source>
</evidence>
<keyword evidence="1" id="KW-0472">Membrane</keyword>
<reference evidence="2 3" key="1">
    <citation type="submission" date="2015-10" db="EMBL/GenBank/DDBJ databases">
        <authorList>
            <person name="Gilbert D.G."/>
        </authorList>
    </citation>
    <scope>NUCLEOTIDE SEQUENCE [LARGE SCALE GENOMIC DNA]</scope>
    <source>
        <strain evidence="2">COMA1</strain>
    </source>
</reference>
<gene>
    <name evidence="2" type="ORF">COMA1_50034</name>
</gene>
<dbReference type="Proteomes" id="UP000199032">
    <property type="component" value="Unassembled WGS sequence"/>
</dbReference>
<proteinExistence type="predicted"/>
<evidence type="ECO:0000313" key="3">
    <source>
        <dbReference type="Proteomes" id="UP000199032"/>
    </source>
</evidence>
<dbReference type="AlphaFoldDB" id="A0A0S4LMZ5"/>
<name>A0A0S4LMZ5_9BACT</name>
<feature type="transmembrane region" description="Helical" evidence="1">
    <location>
        <begin position="51"/>
        <end position="69"/>
    </location>
</feature>
<evidence type="ECO:0000256" key="1">
    <source>
        <dbReference type="SAM" id="Phobius"/>
    </source>
</evidence>
<protein>
    <submittedName>
        <fullName evidence="2">Uncharacterized protein</fullName>
    </submittedName>
</protein>
<keyword evidence="1" id="KW-1133">Transmembrane helix</keyword>
<keyword evidence="1" id="KW-0812">Transmembrane</keyword>
<sequence>MGTHGELSEIVLPGNMSRRRSLFDDSPHRLVNMVNELNQHQLGRGHRQDRVSFLLILLGVLLLPSLAMAEGQDSPRLLTDVVTQRADQFALLESDEGALRLFTTSIGPALGLKDAAGVLGARLPSKMVKELGVPELSQSVSELMSALGTWQFANSLRQETGLSTPVLPLPTARQDWLRTRNQIAAFSDLLRLTKEELDSRTAQGTSQPRNIELRLAAERTAFEASHQAITAWWNIHGWKNRIRQTKGQSRLCGTWQWIIHNHQQHGEQKSTIVFPPPGATSANAATPAESIFLGDAMYLRWEQNGHIQEDSLLFTKDDQRIEGSFVSNTGGWGPISGKRLAPCKP</sequence>
<accession>A0A0S4LMZ5</accession>
<organism evidence="2 3">
    <name type="scientific">Candidatus Nitrospira nitrosa</name>
    <dbReference type="NCBI Taxonomy" id="1742972"/>
    <lineage>
        <taxon>Bacteria</taxon>
        <taxon>Pseudomonadati</taxon>
        <taxon>Nitrospirota</taxon>
        <taxon>Nitrospiria</taxon>
        <taxon>Nitrospirales</taxon>
        <taxon>Nitrospiraceae</taxon>
        <taxon>Nitrospira</taxon>
    </lineage>
</organism>